<comment type="caution">
    <text evidence="3">The sequence shown here is derived from an EMBL/GenBank/DDBJ whole genome shotgun (WGS) entry which is preliminary data.</text>
</comment>
<proteinExistence type="predicted"/>
<organism evidence="3 5">
    <name type="scientific">Frigoribacterium faeni</name>
    <dbReference type="NCBI Taxonomy" id="145483"/>
    <lineage>
        <taxon>Bacteria</taxon>
        <taxon>Bacillati</taxon>
        <taxon>Actinomycetota</taxon>
        <taxon>Actinomycetes</taxon>
        <taxon>Micrococcales</taxon>
        <taxon>Microbacteriaceae</taxon>
        <taxon>Frigoribacterium</taxon>
    </lineage>
</organism>
<dbReference type="AlphaFoldDB" id="A0A7W3PIZ4"/>
<sequence>MTPTSTDRWSAARDLAADEAGLGPADLRRHQRRRFIAVVAVLALVCTVFGVLTHLQGPKLTESRIDTTAVVEQPGQQLRMFANQVVAHVDADQVVVTPDAPHTVQTSGDVVAVQFTDRLRYGTDYTVTVSGVSSVYQARASTLTATFSTAEAETWRIVHGVDGADDRIERAPLTGAADRTVVWSAPRIQAFEVFDTAVAVVTDDGTTSTLSLVAPDGVAVETLPLPDGPGLITRFDADAASTTLAFSWRPQGSEQDTLYTLPLQGQRAVSPVLSIAGDPVTVLDWFFVPGRATVVVQATDETVAAYDLTGAVPPRPYGTFVALQGVALDGGTIVAATALQSTRVDLDTGEQTPIPFSAVEGGTPFRGELVAIGPTTYVQQVAVPDEGGLSYRNLIVIDDQKEARSLFEPSSAGTTIESFSVSPNGQYLAVETADATAETDFSYTIDPVPTTVTTTIVDIASGGVVASFGGHAAEW</sequence>
<dbReference type="SUPFAM" id="SSF69304">
    <property type="entry name" value="Tricorn protease N-terminal domain"/>
    <property type="match status" value="1"/>
</dbReference>
<keyword evidence="4" id="KW-1185">Reference proteome</keyword>
<dbReference type="Proteomes" id="UP000522688">
    <property type="component" value="Unassembled WGS sequence"/>
</dbReference>
<dbReference type="EMBL" id="BJUV01000035">
    <property type="protein sequence ID" value="GEK84383.1"/>
    <property type="molecule type" value="Genomic_DNA"/>
</dbReference>
<accession>A0A7W3PIZ4</accession>
<protein>
    <recommendedName>
        <fullName evidence="6">SbsA Ig-like domain-containing protein</fullName>
    </recommendedName>
</protein>
<evidence type="ECO:0000313" key="2">
    <source>
        <dbReference type="EMBL" id="GEK84383.1"/>
    </source>
</evidence>
<dbReference type="RefSeq" id="WP_146856705.1">
    <property type="nucleotide sequence ID" value="NZ_BAAAHR010000001.1"/>
</dbReference>
<keyword evidence="1" id="KW-0812">Transmembrane</keyword>
<evidence type="ECO:0000313" key="3">
    <source>
        <dbReference type="EMBL" id="MBA8813312.1"/>
    </source>
</evidence>
<evidence type="ECO:0000256" key="1">
    <source>
        <dbReference type="SAM" id="Phobius"/>
    </source>
</evidence>
<evidence type="ECO:0000313" key="4">
    <source>
        <dbReference type="Proteomes" id="UP000321154"/>
    </source>
</evidence>
<feature type="transmembrane region" description="Helical" evidence="1">
    <location>
        <begin position="35"/>
        <end position="55"/>
    </location>
</feature>
<reference evidence="2 4" key="1">
    <citation type="submission" date="2019-07" db="EMBL/GenBank/DDBJ databases">
        <title>Whole genome shotgun sequence of Frigoribacterium faeni NBRC 103066.</title>
        <authorList>
            <person name="Hosoyama A."/>
            <person name="Uohara A."/>
            <person name="Ohji S."/>
            <person name="Ichikawa N."/>
        </authorList>
    </citation>
    <scope>NUCLEOTIDE SEQUENCE [LARGE SCALE GENOMIC DNA]</scope>
    <source>
        <strain evidence="2 4">NBRC 103066</strain>
    </source>
</reference>
<evidence type="ECO:0008006" key="6">
    <source>
        <dbReference type="Google" id="ProtNLM"/>
    </source>
</evidence>
<dbReference type="OrthoDB" id="5057864at2"/>
<evidence type="ECO:0000313" key="5">
    <source>
        <dbReference type="Proteomes" id="UP000522688"/>
    </source>
</evidence>
<reference evidence="3 5" key="2">
    <citation type="submission" date="2020-07" db="EMBL/GenBank/DDBJ databases">
        <title>Sequencing the genomes of 1000 actinobacteria strains.</title>
        <authorList>
            <person name="Klenk H.-P."/>
        </authorList>
    </citation>
    <scope>NUCLEOTIDE SEQUENCE [LARGE SCALE GENOMIC DNA]</scope>
    <source>
        <strain evidence="3 5">DSM 10309</strain>
    </source>
</reference>
<gene>
    <name evidence="3" type="ORF">FB463_001561</name>
    <name evidence="2" type="ORF">FFA01_26920</name>
</gene>
<keyword evidence="1" id="KW-1133">Transmembrane helix</keyword>
<name>A0A7W3PIZ4_9MICO</name>
<keyword evidence="1" id="KW-0472">Membrane</keyword>
<dbReference type="EMBL" id="JACGWW010000002">
    <property type="protein sequence ID" value="MBA8813312.1"/>
    <property type="molecule type" value="Genomic_DNA"/>
</dbReference>
<dbReference type="Proteomes" id="UP000321154">
    <property type="component" value="Unassembled WGS sequence"/>
</dbReference>